<protein>
    <recommendedName>
        <fullName evidence="4">Tail length tape measure protein</fullName>
    </recommendedName>
</protein>
<feature type="transmembrane region" description="Helical" evidence="1">
    <location>
        <begin position="334"/>
        <end position="354"/>
    </location>
</feature>
<gene>
    <name evidence="2" type="ORF">BBV17_03840</name>
</gene>
<dbReference type="EMBL" id="MBRJ01000078">
    <property type="protein sequence ID" value="OHX39233.1"/>
    <property type="molecule type" value="Genomic_DNA"/>
</dbReference>
<sequence>MQENFSAIITAEINDFQRQMAEVDASIRRTALGATASITANINSFLSNLQRASSALDQIPSIQETNLIADVTRFNRQLQQVQAHALALSQRPVTIPVEMAYNSRQFQRVGNQIRQIYRGTSAEAQRMSAEMRSAFSSQSASMRNLRDDQIEVQYGYFQLAQSSQEYTGSTSDFMRSLQQLGNRQRQINDQMIANNLAMRTSFMQTVGTMLARSTQASKILSNYERMGNPFYSVNAGALRVADSLNRIANAGQPAAVALRLLGPTASMKQLNDMTMMITQGLMRFQMVAMGAAITSAVLYSSLHKAAMDSVAGYEDSFNRMTAAVRKAFQPMVDVFGAVMMKIYDFITAIANMAIKFNEAHPVLAKIIQGIMMLIPALTLILSPLAIGVGLVGGFLAAWGSLWVVIGPLIT</sequence>
<accession>A0ABX3CK38</accession>
<keyword evidence="1" id="KW-0472">Membrane</keyword>
<dbReference type="Proteomes" id="UP000180194">
    <property type="component" value="Unassembled WGS sequence"/>
</dbReference>
<feature type="transmembrane region" description="Helical" evidence="1">
    <location>
        <begin position="366"/>
        <end position="384"/>
    </location>
</feature>
<evidence type="ECO:0000256" key="1">
    <source>
        <dbReference type="SAM" id="Phobius"/>
    </source>
</evidence>
<evidence type="ECO:0008006" key="4">
    <source>
        <dbReference type="Google" id="ProtNLM"/>
    </source>
</evidence>
<keyword evidence="1" id="KW-1133">Transmembrane helix</keyword>
<keyword evidence="1" id="KW-0812">Transmembrane</keyword>
<organism evidence="2 3">
    <name type="scientific">Cytobacillus oceanisediminis</name>
    <dbReference type="NCBI Taxonomy" id="665099"/>
    <lineage>
        <taxon>Bacteria</taxon>
        <taxon>Bacillati</taxon>
        <taxon>Bacillota</taxon>
        <taxon>Bacilli</taxon>
        <taxon>Bacillales</taxon>
        <taxon>Bacillaceae</taxon>
        <taxon>Cytobacillus</taxon>
    </lineage>
</organism>
<name>A0ABX3CK38_9BACI</name>
<evidence type="ECO:0000313" key="2">
    <source>
        <dbReference type="EMBL" id="OHX39233.1"/>
    </source>
</evidence>
<dbReference type="RefSeq" id="WP_071160241.1">
    <property type="nucleotide sequence ID" value="NZ_MBRJ01000078.1"/>
</dbReference>
<proteinExistence type="predicted"/>
<reference evidence="2 3" key="1">
    <citation type="submission" date="2016-07" db="EMBL/GenBank/DDBJ databases">
        <title>Bacillus oceanisediminis whole genome.</title>
        <authorList>
            <person name="Pal Y."/>
            <person name="Verma A."/>
            <person name="Mual P."/>
            <person name="Srinivasan K."/>
        </authorList>
    </citation>
    <scope>NUCLEOTIDE SEQUENCE [LARGE SCALE GENOMIC DNA]</scope>
    <source>
        <strain evidence="2 3">Bhandara28</strain>
    </source>
</reference>
<comment type="caution">
    <text evidence="2">The sequence shown here is derived from an EMBL/GenBank/DDBJ whole genome shotgun (WGS) entry which is preliminary data.</text>
</comment>
<keyword evidence="3" id="KW-1185">Reference proteome</keyword>
<evidence type="ECO:0000313" key="3">
    <source>
        <dbReference type="Proteomes" id="UP000180194"/>
    </source>
</evidence>
<feature type="transmembrane region" description="Helical" evidence="1">
    <location>
        <begin position="281"/>
        <end position="302"/>
    </location>
</feature>
<feature type="transmembrane region" description="Helical" evidence="1">
    <location>
        <begin position="390"/>
        <end position="409"/>
    </location>
</feature>